<comment type="caution">
    <text evidence="2">The sequence shown here is derived from an EMBL/GenBank/DDBJ whole genome shotgun (WGS) entry which is preliminary data.</text>
</comment>
<evidence type="ECO:0000313" key="3">
    <source>
        <dbReference type="Proteomes" id="UP001152484"/>
    </source>
</evidence>
<evidence type="ECO:0000313" key="2">
    <source>
        <dbReference type="EMBL" id="CAH9119362.1"/>
    </source>
</evidence>
<dbReference type="Proteomes" id="UP001152484">
    <property type="component" value="Unassembled WGS sequence"/>
</dbReference>
<reference evidence="2" key="1">
    <citation type="submission" date="2022-07" db="EMBL/GenBank/DDBJ databases">
        <authorList>
            <person name="Macas J."/>
            <person name="Novak P."/>
            <person name="Neumann P."/>
        </authorList>
    </citation>
    <scope>NUCLEOTIDE SEQUENCE</scope>
</reference>
<dbReference type="AlphaFoldDB" id="A0A9P1A0Q2"/>
<keyword evidence="3" id="KW-1185">Reference proteome</keyword>
<name>A0A9P1A0Q2_CUSEU</name>
<feature type="region of interest" description="Disordered" evidence="1">
    <location>
        <begin position="1"/>
        <end position="244"/>
    </location>
</feature>
<accession>A0A9P1A0Q2</accession>
<proteinExistence type="predicted"/>
<gene>
    <name evidence="2" type="ORF">CEURO_LOCUS22289</name>
</gene>
<evidence type="ECO:0000256" key="1">
    <source>
        <dbReference type="SAM" id="MobiDB-lite"/>
    </source>
</evidence>
<dbReference type="EMBL" id="CAMAPE010000079">
    <property type="protein sequence ID" value="CAH9119362.1"/>
    <property type="molecule type" value="Genomic_DNA"/>
</dbReference>
<feature type="compositionally biased region" description="Basic and acidic residues" evidence="1">
    <location>
        <begin position="85"/>
        <end position="103"/>
    </location>
</feature>
<feature type="compositionally biased region" description="Basic residues" evidence="1">
    <location>
        <begin position="104"/>
        <end position="135"/>
    </location>
</feature>
<protein>
    <submittedName>
        <fullName evidence="2">Uncharacterized protein</fullName>
    </submittedName>
</protein>
<feature type="compositionally biased region" description="Polar residues" evidence="1">
    <location>
        <begin position="166"/>
        <end position="244"/>
    </location>
</feature>
<organism evidence="2 3">
    <name type="scientific">Cuscuta europaea</name>
    <name type="common">European dodder</name>
    <dbReference type="NCBI Taxonomy" id="41803"/>
    <lineage>
        <taxon>Eukaryota</taxon>
        <taxon>Viridiplantae</taxon>
        <taxon>Streptophyta</taxon>
        <taxon>Embryophyta</taxon>
        <taxon>Tracheophyta</taxon>
        <taxon>Spermatophyta</taxon>
        <taxon>Magnoliopsida</taxon>
        <taxon>eudicotyledons</taxon>
        <taxon>Gunneridae</taxon>
        <taxon>Pentapetalae</taxon>
        <taxon>asterids</taxon>
        <taxon>lamiids</taxon>
        <taxon>Solanales</taxon>
        <taxon>Convolvulaceae</taxon>
        <taxon>Cuscuteae</taxon>
        <taxon>Cuscuta</taxon>
        <taxon>Cuscuta subgen. Cuscuta</taxon>
    </lineage>
</organism>
<sequence>MLRQGRRCPQDDGPANCPRLEMGSSPRRPRAGSQDDRPEIMAEVTKSPNSGSGNGSRWKPTKSLARVINRRREPPEITDVINEVRTGRRTSDPFGRSLKEGHSLKRGTKKKGKRKGKRKNKRGKLRTARTRRPRATKNEIPTTILSTYQANTTHYGRSKTIHADLTSAQRRPSSETSAQRRPSSQTSAQRRPSFQTSAQRRPSSQTSAQRRPSFQTSAQRRPSSQTSAQRRPSSQTSAQRRPSS</sequence>
<feature type="compositionally biased region" description="Polar residues" evidence="1">
    <location>
        <begin position="139"/>
        <end position="155"/>
    </location>
</feature>